<dbReference type="GO" id="GO:0006532">
    <property type="term" value="P:aspartate biosynthetic process"/>
    <property type="evidence" value="ECO:0007669"/>
    <property type="project" value="TreeGrafter"/>
</dbReference>
<dbReference type="PANTHER" id="PTHR11879">
    <property type="entry name" value="ASPARTATE AMINOTRANSFERASE"/>
    <property type="match status" value="1"/>
</dbReference>
<dbReference type="FunFam" id="3.40.640.10:FF:000064">
    <property type="entry name" value="Aspartate aminotransferase"/>
    <property type="match status" value="1"/>
</dbReference>
<feature type="compositionally biased region" description="Polar residues" evidence="9">
    <location>
        <begin position="1"/>
        <end position="10"/>
    </location>
</feature>
<sequence>MTSPRQLQNPSSISSSSSSSSSSSTARDRLSSLSSHIMGSNGNPSIFTPAAVAAAPEDPLFGLMKAYREDPSDKKVDLGIGAYRDNNAKPWILPVVKKADDAIHNDPSVNHEYLSIGGLADFTSAAQKLIVGADSPAIRDKRICTLQTISGTGAVHLGGLFLSKFHPAQPKPTIYLSNPTWANHHQIFTNVGLTLANYPYFSTKTKGLDFDGMTAALRAAPAGSIILLHACAHNPTGVDPSQEQWKQIAAIMRERRQFPFFDTAYQGFASGDLVRDAWAIRYFVEQGFELCVAQSFAKNFGLYGERTGAFHFVSAPGADASTAIQHIASQLAILQRSEISNPPAYGARIASKILNDPVLFAEWEEDLRTMSGRIQEMRRGLRERLEKRGTPGTWDHITTQIGMFSFTGLNENQVKILRDKWHVYMTKNGRISMAGLNTHNLDYFAEAVDSVVRETS</sequence>
<keyword evidence="6 11" id="KW-0808">Transferase</keyword>
<evidence type="ECO:0000313" key="11">
    <source>
        <dbReference type="EMBL" id="OOQ82358.1"/>
    </source>
</evidence>
<feature type="region of interest" description="Disordered" evidence="9">
    <location>
        <begin position="1"/>
        <end position="35"/>
    </location>
</feature>
<evidence type="ECO:0000256" key="5">
    <source>
        <dbReference type="ARBA" id="ARBA00022576"/>
    </source>
</evidence>
<dbReference type="AlphaFoldDB" id="A0A1S9RBA9"/>
<evidence type="ECO:0000256" key="7">
    <source>
        <dbReference type="ARBA" id="ARBA00022898"/>
    </source>
</evidence>
<comment type="caution">
    <text evidence="11">The sequence shown here is derived from an EMBL/GenBank/DDBJ whole genome shotgun (WGS) entry which is preliminary data.</text>
</comment>
<evidence type="ECO:0000256" key="2">
    <source>
        <dbReference type="ARBA" id="ARBA00007441"/>
    </source>
</evidence>
<comment type="similarity">
    <text evidence="2">Belongs to the class-I pyridoxal-phosphate-dependent aminotransferase family.</text>
</comment>
<feature type="domain" description="Aminotransferase class I/classII large" evidence="10">
    <location>
        <begin position="74"/>
        <end position="448"/>
    </location>
</feature>
<dbReference type="CDD" id="cd00609">
    <property type="entry name" value="AAT_like"/>
    <property type="match status" value="1"/>
</dbReference>
<dbReference type="Gene3D" id="3.40.640.10">
    <property type="entry name" value="Type I PLP-dependent aspartate aminotransferase-like (Major domain)"/>
    <property type="match status" value="1"/>
</dbReference>
<feature type="compositionally biased region" description="Low complexity" evidence="9">
    <location>
        <begin position="11"/>
        <end position="35"/>
    </location>
</feature>
<dbReference type="GO" id="GO:0005829">
    <property type="term" value="C:cytosol"/>
    <property type="evidence" value="ECO:0007669"/>
    <property type="project" value="TreeGrafter"/>
</dbReference>
<dbReference type="GO" id="GO:0004069">
    <property type="term" value="F:L-aspartate:2-oxoglutarate aminotransferase activity"/>
    <property type="evidence" value="ECO:0007669"/>
    <property type="project" value="UniProtKB-EC"/>
</dbReference>
<dbReference type="Pfam" id="PF00155">
    <property type="entry name" value="Aminotran_1_2"/>
    <property type="match status" value="1"/>
</dbReference>
<dbReference type="PANTHER" id="PTHR11879:SF55">
    <property type="entry name" value="GLUTAMATE OXALOACETATE TRANSAMINASE 1, ISOFORM B"/>
    <property type="match status" value="1"/>
</dbReference>
<keyword evidence="7" id="KW-0663">Pyridoxal phosphate</keyword>
<dbReference type="GO" id="GO:0030170">
    <property type="term" value="F:pyridoxal phosphate binding"/>
    <property type="evidence" value="ECO:0007669"/>
    <property type="project" value="InterPro"/>
</dbReference>
<dbReference type="InterPro" id="IPR015424">
    <property type="entry name" value="PyrdxlP-dep_Trfase"/>
</dbReference>
<dbReference type="EMBL" id="LJBN01000221">
    <property type="protein sequence ID" value="OOQ82358.1"/>
    <property type="molecule type" value="Genomic_DNA"/>
</dbReference>
<gene>
    <name evidence="11" type="primary">aat2</name>
    <name evidence="11" type="ORF">PEBR_39292</name>
</gene>
<evidence type="ECO:0000256" key="8">
    <source>
        <dbReference type="ARBA" id="ARBA00030923"/>
    </source>
</evidence>
<dbReference type="SUPFAM" id="SSF53383">
    <property type="entry name" value="PLP-dependent transferases"/>
    <property type="match status" value="1"/>
</dbReference>
<dbReference type="Gene3D" id="3.90.1150.10">
    <property type="entry name" value="Aspartate Aminotransferase, domain 1"/>
    <property type="match status" value="1"/>
</dbReference>
<dbReference type="Proteomes" id="UP000190744">
    <property type="component" value="Unassembled WGS sequence"/>
</dbReference>
<evidence type="ECO:0000313" key="12">
    <source>
        <dbReference type="Proteomes" id="UP000190744"/>
    </source>
</evidence>
<name>A0A1S9RBA9_PENBI</name>
<proteinExistence type="inferred from homology"/>
<accession>A0A1S9RBA9</accession>
<dbReference type="EC" id="2.6.1.1" evidence="4"/>
<evidence type="ECO:0000256" key="6">
    <source>
        <dbReference type="ARBA" id="ARBA00022679"/>
    </source>
</evidence>
<dbReference type="InterPro" id="IPR000796">
    <property type="entry name" value="Asp_trans"/>
</dbReference>
<evidence type="ECO:0000256" key="9">
    <source>
        <dbReference type="SAM" id="MobiDB-lite"/>
    </source>
</evidence>
<reference evidence="12" key="1">
    <citation type="submission" date="2015-09" db="EMBL/GenBank/DDBJ databases">
        <authorList>
            <person name="Fill T.P."/>
            <person name="Baretta J.F."/>
            <person name="de Almeida L.G."/>
            <person name="Rocha M."/>
            <person name="de Souza D.H."/>
            <person name="Malavazi I."/>
            <person name="Cerdeira L.T."/>
            <person name="Hong H."/>
            <person name="Samborskyy M."/>
            <person name="de Vasconcelos A.T."/>
            <person name="Leadlay P."/>
            <person name="Rodrigues-Filho E."/>
        </authorList>
    </citation>
    <scope>NUCLEOTIDE SEQUENCE [LARGE SCALE GENOMIC DNA]</scope>
    <source>
        <strain evidence="12">LaBioMMi 136</strain>
    </source>
</reference>
<comment type="subunit">
    <text evidence="3">Homodimer.</text>
</comment>
<evidence type="ECO:0000256" key="3">
    <source>
        <dbReference type="ARBA" id="ARBA00011738"/>
    </source>
</evidence>
<dbReference type="PRINTS" id="PR00799">
    <property type="entry name" value="TRANSAMINASE"/>
</dbReference>
<organism evidence="11 12">
    <name type="scientific">Penicillium brasilianum</name>
    <dbReference type="NCBI Taxonomy" id="104259"/>
    <lineage>
        <taxon>Eukaryota</taxon>
        <taxon>Fungi</taxon>
        <taxon>Dikarya</taxon>
        <taxon>Ascomycota</taxon>
        <taxon>Pezizomycotina</taxon>
        <taxon>Eurotiomycetes</taxon>
        <taxon>Eurotiomycetidae</taxon>
        <taxon>Eurotiales</taxon>
        <taxon>Aspergillaceae</taxon>
        <taxon>Penicillium</taxon>
    </lineage>
</organism>
<evidence type="ECO:0000256" key="4">
    <source>
        <dbReference type="ARBA" id="ARBA00012753"/>
    </source>
</evidence>
<dbReference type="InterPro" id="IPR004839">
    <property type="entry name" value="Aminotransferase_I/II_large"/>
</dbReference>
<dbReference type="FunFam" id="3.90.1150.10:FF:000001">
    <property type="entry name" value="Aspartate aminotransferase"/>
    <property type="match status" value="1"/>
</dbReference>
<comment type="cofactor">
    <cofactor evidence="1">
        <name>pyridoxal 5'-phosphate</name>
        <dbReference type="ChEBI" id="CHEBI:597326"/>
    </cofactor>
</comment>
<dbReference type="InterPro" id="IPR015421">
    <property type="entry name" value="PyrdxlP-dep_Trfase_major"/>
</dbReference>
<keyword evidence="5 11" id="KW-0032">Aminotransferase</keyword>
<evidence type="ECO:0000256" key="1">
    <source>
        <dbReference type="ARBA" id="ARBA00001933"/>
    </source>
</evidence>
<evidence type="ECO:0000259" key="10">
    <source>
        <dbReference type="Pfam" id="PF00155"/>
    </source>
</evidence>
<dbReference type="InterPro" id="IPR015422">
    <property type="entry name" value="PyrdxlP-dep_Trfase_small"/>
</dbReference>
<protein>
    <recommendedName>
        <fullName evidence="4">aspartate transaminase</fullName>
        <ecNumber evidence="4">2.6.1.1</ecNumber>
    </recommendedName>
    <alternativeName>
        <fullName evidence="8">Transaminase A</fullName>
    </alternativeName>
</protein>
<dbReference type="NCBIfam" id="NF006719">
    <property type="entry name" value="PRK09257.1"/>
    <property type="match status" value="1"/>
</dbReference>